<gene>
    <name evidence="5" type="ORF">QP487_12300</name>
</gene>
<evidence type="ECO:0000259" key="4">
    <source>
        <dbReference type="Pfam" id="PF00535"/>
    </source>
</evidence>
<dbReference type="PANTHER" id="PTHR43630">
    <property type="entry name" value="POLY-BETA-1,6-N-ACETYL-D-GLUCOSAMINE SYNTHASE"/>
    <property type="match status" value="1"/>
</dbReference>
<comment type="similarity">
    <text evidence="1">Belongs to the glycosyltransferase 2 family.</text>
</comment>
<dbReference type="Proteomes" id="UP001237917">
    <property type="component" value="Unassembled WGS sequence"/>
</dbReference>
<evidence type="ECO:0000313" key="6">
    <source>
        <dbReference type="Proteomes" id="UP001237917"/>
    </source>
</evidence>
<dbReference type="AlphaFoldDB" id="A0AAW6YDT5"/>
<feature type="domain" description="Glycosyltransferase 2-like" evidence="4">
    <location>
        <begin position="2"/>
        <end position="90"/>
    </location>
</feature>
<accession>A0AAW6YDT5</accession>
<feature type="non-terminal residue" evidence="5">
    <location>
        <position position="94"/>
    </location>
</feature>
<dbReference type="EMBL" id="JASOPU010000253">
    <property type="protein sequence ID" value="MDK7294192.1"/>
    <property type="molecule type" value="Genomic_DNA"/>
</dbReference>
<comment type="caution">
    <text evidence="5">The sequence shown here is derived from an EMBL/GenBank/DDBJ whole genome shotgun (WGS) entry which is preliminary data.</text>
</comment>
<dbReference type="PANTHER" id="PTHR43630:SF1">
    <property type="entry name" value="POLY-BETA-1,6-N-ACETYL-D-GLUCOSAMINE SYNTHASE"/>
    <property type="match status" value="1"/>
</dbReference>
<feature type="non-terminal residue" evidence="5">
    <location>
        <position position="1"/>
    </location>
</feature>
<dbReference type="Pfam" id="PF00535">
    <property type="entry name" value="Glycos_transf_2"/>
    <property type="match status" value="1"/>
</dbReference>
<name>A0AAW6YDT5_9STRE</name>
<reference evidence="5" key="1">
    <citation type="submission" date="2023-05" db="EMBL/GenBank/DDBJ databases">
        <title>Cataloging the Phylogenetic Diversity of Human Bladder Bacteria.</title>
        <authorList>
            <person name="Du J."/>
        </authorList>
    </citation>
    <scope>NUCLEOTIDE SEQUENCE</scope>
    <source>
        <strain evidence="5">UMB0765</strain>
    </source>
</reference>
<dbReference type="SUPFAM" id="SSF53448">
    <property type="entry name" value="Nucleotide-diphospho-sugar transferases"/>
    <property type="match status" value="1"/>
</dbReference>
<protein>
    <submittedName>
        <fullName evidence="5">Glycosyltransferase</fullName>
        <ecNumber evidence="5">2.4.-.-</ecNumber>
    </submittedName>
</protein>
<evidence type="ECO:0000313" key="5">
    <source>
        <dbReference type="EMBL" id="MDK7294192.1"/>
    </source>
</evidence>
<dbReference type="GO" id="GO:0016757">
    <property type="term" value="F:glycosyltransferase activity"/>
    <property type="evidence" value="ECO:0007669"/>
    <property type="project" value="UniProtKB-KW"/>
</dbReference>
<dbReference type="InterPro" id="IPR001173">
    <property type="entry name" value="Glyco_trans_2-like"/>
</dbReference>
<dbReference type="InterPro" id="IPR029044">
    <property type="entry name" value="Nucleotide-diphossugar_trans"/>
</dbReference>
<keyword evidence="3 5" id="KW-0808">Transferase</keyword>
<organism evidence="5 6">
    <name type="scientific">Streptococcus pasteurianus</name>
    <dbReference type="NCBI Taxonomy" id="197614"/>
    <lineage>
        <taxon>Bacteria</taxon>
        <taxon>Bacillati</taxon>
        <taxon>Bacillota</taxon>
        <taxon>Bacilli</taxon>
        <taxon>Lactobacillales</taxon>
        <taxon>Streptococcaceae</taxon>
        <taxon>Streptococcus</taxon>
    </lineage>
</organism>
<evidence type="ECO:0000256" key="3">
    <source>
        <dbReference type="ARBA" id="ARBA00022679"/>
    </source>
</evidence>
<dbReference type="EC" id="2.4.-.-" evidence="5"/>
<dbReference type="CDD" id="cd06423">
    <property type="entry name" value="CESA_like"/>
    <property type="match status" value="1"/>
</dbReference>
<evidence type="ECO:0000256" key="1">
    <source>
        <dbReference type="ARBA" id="ARBA00006739"/>
    </source>
</evidence>
<dbReference type="Gene3D" id="3.90.550.10">
    <property type="entry name" value="Spore Coat Polysaccharide Biosynthesis Protein SpsA, Chain A"/>
    <property type="match status" value="1"/>
</dbReference>
<proteinExistence type="inferred from homology"/>
<keyword evidence="2 5" id="KW-0328">Glycosyltransferase</keyword>
<sequence>RYENIEVIAVNDGSTDKTRAILDRMAAQIPHLRVIHLAQNQGKAIALKTGAAAAKSEYLVCIDGDALLDRDAAAYIVEPMLYNPRVGAVTGNPR</sequence>
<evidence type="ECO:0000256" key="2">
    <source>
        <dbReference type="ARBA" id="ARBA00022676"/>
    </source>
</evidence>